<dbReference type="Proteomes" id="UP000306985">
    <property type="component" value="Unassembled WGS sequence"/>
</dbReference>
<evidence type="ECO:0000256" key="1">
    <source>
        <dbReference type="ARBA" id="ARBA00004651"/>
    </source>
</evidence>
<feature type="transmembrane region" description="Helical" evidence="7">
    <location>
        <begin position="68"/>
        <end position="84"/>
    </location>
</feature>
<keyword evidence="6 7" id="KW-0472">Membrane</keyword>
<dbReference type="OrthoDB" id="9791874at2"/>
<evidence type="ECO:0000256" key="4">
    <source>
        <dbReference type="ARBA" id="ARBA00022692"/>
    </source>
</evidence>
<evidence type="ECO:0000313" key="10">
    <source>
        <dbReference type="Proteomes" id="UP000306985"/>
    </source>
</evidence>
<feature type="transmembrane region" description="Helical" evidence="7">
    <location>
        <begin position="91"/>
        <end position="109"/>
    </location>
</feature>
<keyword evidence="10" id="KW-1185">Reference proteome</keyword>
<dbReference type="Pfam" id="PF03458">
    <property type="entry name" value="Gly_transporter"/>
    <property type="match status" value="2"/>
</dbReference>
<evidence type="ECO:0000256" key="5">
    <source>
        <dbReference type="ARBA" id="ARBA00022989"/>
    </source>
</evidence>
<comment type="similarity">
    <text evidence="2">Belongs to the UPF0126 family.</text>
</comment>
<evidence type="ECO:0000256" key="7">
    <source>
        <dbReference type="SAM" id="Phobius"/>
    </source>
</evidence>
<name>A0A4U6QAD2_9ACTN</name>
<dbReference type="EMBL" id="SZZH01000006">
    <property type="protein sequence ID" value="TKV56893.1"/>
    <property type="molecule type" value="Genomic_DNA"/>
</dbReference>
<dbReference type="PANTHER" id="PTHR30506:SF3">
    <property type="entry name" value="UPF0126 INNER MEMBRANE PROTEIN YADS-RELATED"/>
    <property type="match status" value="1"/>
</dbReference>
<comment type="caution">
    <text evidence="9">The sequence shown here is derived from an EMBL/GenBank/DDBJ whole genome shotgun (WGS) entry which is preliminary data.</text>
</comment>
<dbReference type="AlphaFoldDB" id="A0A4U6QAD2"/>
<dbReference type="PANTHER" id="PTHR30506">
    <property type="entry name" value="INNER MEMBRANE PROTEIN"/>
    <property type="match status" value="1"/>
</dbReference>
<comment type="subcellular location">
    <subcellularLocation>
        <location evidence="1">Cell membrane</location>
        <topology evidence="1">Multi-pass membrane protein</topology>
    </subcellularLocation>
</comment>
<keyword evidence="3" id="KW-1003">Cell membrane</keyword>
<evidence type="ECO:0000259" key="8">
    <source>
        <dbReference type="Pfam" id="PF03458"/>
    </source>
</evidence>
<protein>
    <submittedName>
        <fullName evidence="9">Trimeric intracellular cation channel family protein</fullName>
    </submittedName>
</protein>
<feature type="transmembrane region" description="Helical" evidence="7">
    <location>
        <begin position="150"/>
        <end position="170"/>
    </location>
</feature>
<evidence type="ECO:0000313" key="9">
    <source>
        <dbReference type="EMBL" id="TKV56893.1"/>
    </source>
</evidence>
<dbReference type="GO" id="GO:0005886">
    <property type="term" value="C:plasma membrane"/>
    <property type="evidence" value="ECO:0007669"/>
    <property type="project" value="UniProtKB-SubCell"/>
</dbReference>
<organism evidence="9 10">
    <name type="scientific">Nakamurella flava</name>
    <dbReference type="NCBI Taxonomy" id="2576308"/>
    <lineage>
        <taxon>Bacteria</taxon>
        <taxon>Bacillati</taxon>
        <taxon>Actinomycetota</taxon>
        <taxon>Actinomycetes</taxon>
        <taxon>Nakamurellales</taxon>
        <taxon>Nakamurellaceae</taxon>
        <taxon>Nakamurella</taxon>
    </lineage>
</organism>
<gene>
    <name evidence="9" type="ORF">FDO65_18815</name>
</gene>
<sequence length="227" mass="23352">MDDTALTILRVADLLGVLGCALLGGLVARQRGFDPIGFAVLAVVSGLGGGIVRDVLLGQGAPVALTDGTYFAVALTGAAVAYLIPLGGRIWSRGFPIVDAVALGCWAAAGTQKTLAYGHSWQTAVVLGTVTAVGGGVIRDLLIRQVPTVFGGNTLSVTPAILAASTMVAFHAVGLTTVGLLACTAVGATLSLLAHHRHWTLPGALTPRWWGRPLRPRLRRSPRQPVG</sequence>
<evidence type="ECO:0000256" key="3">
    <source>
        <dbReference type="ARBA" id="ARBA00022475"/>
    </source>
</evidence>
<evidence type="ECO:0000256" key="2">
    <source>
        <dbReference type="ARBA" id="ARBA00008193"/>
    </source>
</evidence>
<feature type="transmembrane region" description="Helical" evidence="7">
    <location>
        <begin position="121"/>
        <end position="138"/>
    </location>
</feature>
<feature type="domain" description="Glycine transporter" evidence="8">
    <location>
        <begin position="11"/>
        <end position="84"/>
    </location>
</feature>
<dbReference type="RefSeq" id="WP_137451280.1">
    <property type="nucleotide sequence ID" value="NZ_SZZH01000006.1"/>
</dbReference>
<dbReference type="InterPro" id="IPR005115">
    <property type="entry name" value="Gly_transporter"/>
</dbReference>
<keyword evidence="4 7" id="KW-0812">Transmembrane</keyword>
<reference evidence="9 10" key="1">
    <citation type="submission" date="2019-05" db="EMBL/GenBank/DDBJ databases">
        <title>Nakamurella sp. N5BH11, whole genome shotgun sequence.</title>
        <authorList>
            <person name="Tuo L."/>
        </authorList>
    </citation>
    <scope>NUCLEOTIDE SEQUENCE [LARGE SCALE GENOMIC DNA]</scope>
    <source>
        <strain evidence="9 10">N5BH11</strain>
    </source>
</reference>
<keyword evidence="5 7" id="KW-1133">Transmembrane helix</keyword>
<feature type="transmembrane region" description="Helical" evidence="7">
    <location>
        <begin position="35"/>
        <end position="56"/>
    </location>
</feature>
<feature type="transmembrane region" description="Helical" evidence="7">
    <location>
        <begin position="6"/>
        <end position="28"/>
    </location>
</feature>
<evidence type="ECO:0000256" key="6">
    <source>
        <dbReference type="ARBA" id="ARBA00023136"/>
    </source>
</evidence>
<feature type="transmembrane region" description="Helical" evidence="7">
    <location>
        <begin position="176"/>
        <end position="194"/>
    </location>
</feature>
<proteinExistence type="inferred from homology"/>
<feature type="domain" description="Glycine transporter" evidence="8">
    <location>
        <begin position="97"/>
        <end position="171"/>
    </location>
</feature>
<accession>A0A4U6QAD2</accession>